<accession>A0A918W8G4</accession>
<keyword evidence="2" id="KW-1185">Reference proteome</keyword>
<name>A0A918W8G4_9ACTN</name>
<dbReference type="EMBL" id="BMUL01000004">
    <property type="protein sequence ID" value="GHA77562.1"/>
    <property type="molecule type" value="Genomic_DNA"/>
</dbReference>
<dbReference type="AlphaFoldDB" id="A0A918W8G4"/>
<proteinExistence type="predicted"/>
<reference evidence="1" key="2">
    <citation type="submission" date="2020-09" db="EMBL/GenBank/DDBJ databases">
        <authorList>
            <person name="Sun Q."/>
            <person name="Ohkuma M."/>
        </authorList>
    </citation>
    <scope>NUCLEOTIDE SEQUENCE</scope>
    <source>
        <strain evidence="1">JCM 4518</strain>
    </source>
</reference>
<organism evidence="1 2">
    <name type="scientific">Streptomyces termitum</name>
    <dbReference type="NCBI Taxonomy" id="67368"/>
    <lineage>
        <taxon>Bacteria</taxon>
        <taxon>Bacillati</taxon>
        <taxon>Actinomycetota</taxon>
        <taxon>Actinomycetes</taxon>
        <taxon>Kitasatosporales</taxon>
        <taxon>Streptomycetaceae</taxon>
        <taxon>Streptomyces</taxon>
    </lineage>
</organism>
<dbReference type="Gene3D" id="3.40.50.1820">
    <property type="entry name" value="alpha/beta hydrolase"/>
    <property type="match status" value="1"/>
</dbReference>
<dbReference type="InterPro" id="IPR029058">
    <property type="entry name" value="AB_hydrolase_fold"/>
</dbReference>
<evidence type="ECO:0008006" key="3">
    <source>
        <dbReference type="Google" id="ProtNLM"/>
    </source>
</evidence>
<dbReference type="SUPFAM" id="SSF53474">
    <property type="entry name" value="alpha/beta-Hydrolases"/>
    <property type="match status" value="1"/>
</dbReference>
<evidence type="ECO:0000313" key="2">
    <source>
        <dbReference type="Proteomes" id="UP000644020"/>
    </source>
</evidence>
<protein>
    <recommendedName>
        <fullName evidence="3">Alpha/beta hydrolase</fullName>
    </recommendedName>
</protein>
<evidence type="ECO:0000313" key="1">
    <source>
        <dbReference type="EMBL" id="GHA77562.1"/>
    </source>
</evidence>
<dbReference type="Proteomes" id="UP000644020">
    <property type="component" value="Unassembled WGS sequence"/>
</dbReference>
<reference evidence="1" key="1">
    <citation type="journal article" date="2014" name="Int. J. Syst. Evol. Microbiol.">
        <title>Complete genome sequence of Corynebacterium casei LMG S-19264T (=DSM 44701T), isolated from a smear-ripened cheese.</title>
        <authorList>
            <consortium name="US DOE Joint Genome Institute (JGI-PGF)"/>
            <person name="Walter F."/>
            <person name="Albersmeier A."/>
            <person name="Kalinowski J."/>
            <person name="Ruckert C."/>
        </authorList>
    </citation>
    <scope>NUCLEOTIDE SEQUENCE</scope>
    <source>
        <strain evidence="1">JCM 4518</strain>
    </source>
</reference>
<comment type="caution">
    <text evidence="1">The sequence shown here is derived from an EMBL/GenBank/DDBJ whole genome shotgun (WGS) entry which is preliminary data.</text>
</comment>
<sequence>MALINLAEAETPLGEPLKQPALMIYGDQDFAIPRFERLAEFVPNVDVAGLDCGHWIQEEMPEETNQVISEWLERQG</sequence>
<gene>
    <name evidence="1" type="ORF">GCM10010305_20710</name>
</gene>